<gene>
    <name evidence="3" type="ORF">MNOR_LOCUS6472</name>
</gene>
<evidence type="ECO:0000256" key="2">
    <source>
        <dbReference type="SAM" id="MobiDB-lite"/>
    </source>
</evidence>
<dbReference type="Proteomes" id="UP001497623">
    <property type="component" value="Unassembled WGS sequence"/>
</dbReference>
<comment type="caution">
    <text evidence="3">The sequence shown here is derived from an EMBL/GenBank/DDBJ whole genome shotgun (WGS) entry which is preliminary data.</text>
</comment>
<reference evidence="3 4" key="1">
    <citation type="submission" date="2024-05" db="EMBL/GenBank/DDBJ databases">
        <authorList>
            <person name="Wallberg A."/>
        </authorList>
    </citation>
    <scope>NUCLEOTIDE SEQUENCE [LARGE SCALE GENOMIC DNA]</scope>
</reference>
<dbReference type="AlphaFoldDB" id="A0AAV2Q007"/>
<feature type="region of interest" description="Disordered" evidence="2">
    <location>
        <begin position="201"/>
        <end position="222"/>
    </location>
</feature>
<evidence type="ECO:0000313" key="3">
    <source>
        <dbReference type="EMBL" id="CAL4067418.1"/>
    </source>
</evidence>
<evidence type="ECO:0000313" key="4">
    <source>
        <dbReference type="Proteomes" id="UP001497623"/>
    </source>
</evidence>
<organism evidence="3 4">
    <name type="scientific">Meganyctiphanes norvegica</name>
    <name type="common">Northern krill</name>
    <name type="synonym">Thysanopoda norvegica</name>
    <dbReference type="NCBI Taxonomy" id="48144"/>
    <lineage>
        <taxon>Eukaryota</taxon>
        <taxon>Metazoa</taxon>
        <taxon>Ecdysozoa</taxon>
        <taxon>Arthropoda</taxon>
        <taxon>Crustacea</taxon>
        <taxon>Multicrustacea</taxon>
        <taxon>Malacostraca</taxon>
        <taxon>Eumalacostraca</taxon>
        <taxon>Eucarida</taxon>
        <taxon>Euphausiacea</taxon>
        <taxon>Euphausiidae</taxon>
        <taxon>Meganyctiphanes</taxon>
    </lineage>
</organism>
<feature type="coiled-coil region" evidence="1">
    <location>
        <begin position="472"/>
        <end position="499"/>
    </location>
</feature>
<feature type="region of interest" description="Disordered" evidence="2">
    <location>
        <begin position="387"/>
        <end position="411"/>
    </location>
</feature>
<dbReference type="EMBL" id="CAXKWB010002677">
    <property type="protein sequence ID" value="CAL4067418.1"/>
    <property type="molecule type" value="Genomic_DNA"/>
</dbReference>
<evidence type="ECO:0000256" key="1">
    <source>
        <dbReference type="SAM" id="Coils"/>
    </source>
</evidence>
<feature type="region of interest" description="Disordered" evidence="2">
    <location>
        <begin position="52"/>
        <end position="72"/>
    </location>
</feature>
<feature type="non-terminal residue" evidence="3">
    <location>
        <position position="1"/>
    </location>
</feature>
<feature type="region of interest" description="Disordered" evidence="2">
    <location>
        <begin position="17"/>
        <end position="40"/>
    </location>
</feature>
<sequence>QLVYGREFLRIRVSDDNAGSGRETISNRQSRMRQDNSRIDPEIDDISRLHITSQKPPVTSTHEEQRKSSVYRNSSYSRSLRLPWYRDSPLPVSSHTSREAVRRRLYVNNHETIDTKQIYPAQNSSSGSDLLTQNLENYPESSSGSFLSQNINYYPTKPSLNSTLIKHVPTRISQQNIQLNISIAKKLGSISLQKNNEDISLSAENSSHNPLPARPSPQSKTPDLFSEDIPNPKLHIDSTTLRTLMQNNHNSETTISKPYRDTITSNPLTTEIVSQTQPTSSTEFFLYQLSEYDDYYYSLGDETQLVSTIDEIAVTDPYIGKEPAADVITEAHFSNVKNSNESEYQISSNENDKIPVYFTPTTTDNNVQLYNNTIIIIPKNSYRNTLPTSTATPSTSTTSTSTTSIFTTSTSTTSPSTTSVVNLVQTKGPARIYKYTTPSLALRQRLLANRFKIGRFQSQRRSRLYKSNSQNLTNSELVIKKLEKNISNSKQNISISEKIISHNNTKNDADAININITNTLNIHSDTNNPPEKSQVISKLFESSTTKSQIDYSKDQQQGSLPTLQLQNPSEVNTPLVTSIPLPSPLHLLADPLVVELNRGPIMTNQGYNRSAHDTIGNFGQLTMAIKERNDSNESSQLDTNDTFSIVIPSTAIPITDLPRLDLSNFTEFT</sequence>
<name>A0AAV2Q007_MEGNR</name>
<proteinExistence type="predicted"/>
<feature type="non-terminal residue" evidence="3">
    <location>
        <position position="669"/>
    </location>
</feature>
<keyword evidence="1" id="KW-0175">Coiled coil</keyword>
<protein>
    <submittedName>
        <fullName evidence="3">Uncharacterized protein</fullName>
    </submittedName>
</protein>
<keyword evidence="4" id="KW-1185">Reference proteome</keyword>
<accession>A0AAV2Q007</accession>